<name>K2GS24_9BACT</name>
<dbReference type="EMBL" id="AMFJ01000955">
    <property type="protein sequence ID" value="EKE26100.1"/>
    <property type="molecule type" value="Genomic_DNA"/>
</dbReference>
<keyword evidence="1" id="KW-0472">Membrane</keyword>
<proteinExistence type="predicted"/>
<reference evidence="2" key="1">
    <citation type="journal article" date="2012" name="Science">
        <title>Fermentation, hydrogen, and sulfur metabolism in multiple uncultivated bacterial phyla.</title>
        <authorList>
            <person name="Wrighton K.C."/>
            <person name="Thomas B.C."/>
            <person name="Sharon I."/>
            <person name="Miller C.S."/>
            <person name="Castelle C.J."/>
            <person name="VerBerkmoes N.C."/>
            <person name="Wilkins M.J."/>
            <person name="Hettich R.L."/>
            <person name="Lipton M.S."/>
            <person name="Williams K.H."/>
            <person name="Long P.E."/>
            <person name="Banfield J.F."/>
        </authorList>
    </citation>
    <scope>NUCLEOTIDE SEQUENCE [LARGE SCALE GENOMIC DNA]</scope>
</reference>
<feature type="transmembrane region" description="Helical" evidence="1">
    <location>
        <begin position="12"/>
        <end position="28"/>
    </location>
</feature>
<dbReference type="AlphaFoldDB" id="K2GS24"/>
<comment type="caution">
    <text evidence="2">The sequence shown here is derived from an EMBL/GenBank/DDBJ whole genome shotgun (WGS) entry which is preliminary data.</text>
</comment>
<evidence type="ECO:0000313" key="2">
    <source>
        <dbReference type="EMBL" id="EKE26100.1"/>
    </source>
</evidence>
<keyword evidence="1" id="KW-1133">Transmembrane helix</keyword>
<sequence>MDKQKINTNTHFVLFIGVLTIMFSYIWNNASASRLKTSIFESKEISVLTKNYTINIDWKEYILNISPKY</sequence>
<gene>
    <name evidence="2" type="ORF">ACD_4C00439G0002</name>
</gene>
<evidence type="ECO:0000256" key="1">
    <source>
        <dbReference type="SAM" id="Phobius"/>
    </source>
</evidence>
<accession>K2GS24</accession>
<organism evidence="2">
    <name type="scientific">uncultured bacterium</name>
    <name type="common">gcode 4</name>
    <dbReference type="NCBI Taxonomy" id="1234023"/>
    <lineage>
        <taxon>Bacteria</taxon>
        <taxon>environmental samples</taxon>
    </lineage>
</organism>
<protein>
    <submittedName>
        <fullName evidence="2">Uncharacterized protein</fullName>
    </submittedName>
</protein>
<keyword evidence="1" id="KW-0812">Transmembrane</keyword>